<accession>A0A2T0N2Y8</accession>
<name>A0A2T0N2Y8_9ACTN</name>
<comment type="caution">
    <text evidence="2">The sequence shown here is derived from an EMBL/GenBank/DDBJ whole genome shotgun (WGS) entry which is preliminary data.</text>
</comment>
<feature type="region of interest" description="Disordered" evidence="1">
    <location>
        <begin position="1"/>
        <end position="38"/>
    </location>
</feature>
<dbReference type="EMBL" id="PVNG01000006">
    <property type="protein sequence ID" value="PRX66306.1"/>
    <property type="molecule type" value="Genomic_DNA"/>
</dbReference>
<proteinExistence type="predicted"/>
<dbReference type="Proteomes" id="UP000238312">
    <property type="component" value="Unassembled WGS sequence"/>
</dbReference>
<evidence type="ECO:0000313" key="3">
    <source>
        <dbReference type="Proteomes" id="UP000238312"/>
    </source>
</evidence>
<evidence type="ECO:0000313" key="2">
    <source>
        <dbReference type="EMBL" id="PRX66306.1"/>
    </source>
</evidence>
<evidence type="ECO:0000256" key="1">
    <source>
        <dbReference type="SAM" id="MobiDB-lite"/>
    </source>
</evidence>
<keyword evidence="3" id="KW-1185">Reference proteome</keyword>
<protein>
    <submittedName>
        <fullName evidence="2">Uncharacterized protein</fullName>
    </submittedName>
</protein>
<organism evidence="2 3">
    <name type="scientific">Nonomuraea fuscirosea</name>
    <dbReference type="NCBI Taxonomy" id="1291556"/>
    <lineage>
        <taxon>Bacteria</taxon>
        <taxon>Bacillati</taxon>
        <taxon>Actinomycetota</taxon>
        <taxon>Actinomycetes</taxon>
        <taxon>Streptosporangiales</taxon>
        <taxon>Streptosporangiaceae</taxon>
        <taxon>Nonomuraea</taxon>
    </lineage>
</organism>
<dbReference type="AlphaFoldDB" id="A0A2T0N2Y8"/>
<gene>
    <name evidence="2" type="ORF">B0I32_106446</name>
</gene>
<reference evidence="2 3" key="1">
    <citation type="submission" date="2018-03" db="EMBL/GenBank/DDBJ databases">
        <title>Genomic Encyclopedia of Type Strains, Phase III (KMG-III): the genomes of soil and plant-associated and newly described type strains.</title>
        <authorList>
            <person name="Whitman W."/>
        </authorList>
    </citation>
    <scope>NUCLEOTIDE SEQUENCE [LARGE SCALE GENOMIC DNA]</scope>
    <source>
        <strain evidence="2 3">CGMCC 4.7104</strain>
    </source>
</reference>
<sequence>MSNIPVRQDRQERNQKKIVVRRLGKSGAAAAPSHGTSN</sequence>